<dbReference type="RefSeq" id="WP_348268049.1">
    <property type="nucleotide sequence ID" value="NZ_CP121194.1"/>
</dbReference>
<dbReference type="NCBIfam" id="TIGR00074">
    <property type="entry name" value="hypC_hupF"/>
    <property type="match status" value="1"/>
</dbReference>
<organism evidence="4">
    <name type="scientific">Edaphobacter paludis</name>
    <dbReference type="NCBI Taxonomy" id="3035702"/>
    <lineage>
        <taxon>Bacteria</taxon>
        <taxon>Pseudomonadati</taxon>
        <taxon>Acidobacteriota</taxon>
        <taxon>Terriglobia</taxon>
        <taxon>Terriglobales</taxon>
        <taxon>Acidobacteriaceae</taxon>
        <taxon>Edaphobacter</taxon>
    </lineage>
</organism>
<dbReference type="EMBL" id="CP121194">
    <property type="protein sequence ID" value="XBH10542.1"/>
    <property type="molecule type" value="Genomic_DNA"/>
</dbReference>
<dbReference type="AlphaFoldDB" id="A0AAU7D9B4"/>
<dbReference type="KEGG" id="epl:P4G45_02110"/>
<dbReference type="EMBL" id="CP121195">
    <property type="protein sequence ID" value="XBH13971.1"/>
    <property type="molecule type" value="Genomic_DNA"/>
</dbReference>
<protein>
    <submittedName>
        <fullName evidence="4">HypC/HybG/HupF family hydrogenase formation chaperone</fullName>
    </submittedName>
</protein>
<dbReference type="GO" id="GO:0051604">
    <property type="term" value="P:protein maturation"/>
    <property type="evidence" value="ECO:0007669"/>
    <property type="project" value="TreeGrafter"/>
</dbReference>
<accession>A0AAU7CZL8</accession>
<gene>
    <name evidence="3" type="ORF">P4G45_02110</name>
    <name evidence="4" type="ORF">P8936_02075</name>
</gene>
<dbReference type="GO" id="GO:0005506">
    <property type="term" value="F:iron ion binding"/>
    <property type="evidence" value="ECO:0007669"/>
    <property type="project" value="TreeGrafter"/>
</dbReference>
<name>A0AAU7D9B4_9BACT</name>
<evidence type="ECO:0000256" key="2">
    <source>
        <dbReference type="SAM" id="MobiDB-lite"/>
    </source>
</evidence>
<dbReference type="SUPFAM" id="SSF159127">
    <property type="entry name" value="HupF/HypC-like"/>
    <property type="match status" value="1"/>
</dbReference>
<dbReference type="GO" id="GO:1902670">
    <property type="term" value="F:carbon dioxide binding"/>
    <property type="evidence" value="ECO:0007669"/>
    <property type="project" value="TreeGrafter"/>
</dbReference>
<evidence type="ECO:0000313" key="3">
    <source>
        <dbReference type="EMBL" id="XBH10542.1"/>
    </source>
</evidence>
<dbReference type="InterPro" id="IPR001109">
    <property type="entry name" value="Hydrogenase_HupF/HypC"/>
</dbReference>
<feature type="region of interest" description="Disordered" evidence="2">
    <location>
        <begin position="88"/>
        <end position="118"/>
    </location>
</feature>
<dbReference type="PANTHER" id="PTHR35177">
    <property type="entry name" value="HYDROGENASE MATURATION FACTOR HYBG"/>
    <property type="match status" value="1"/>
</dbReference>
<evidence type="ECO:0000256" key="1">
    <source>
        <dbReference type="ARBA" id="ARBA00006018"/>
    </source>
</evidence>
<accession>A0AAU7D9B4</accession>
<proteinExistence type="inferred from homology"/>
<dbReference type="Gene3D" id="2.30.30.140">
    <property type="match status" value="1"/>
</dbReference>
<dbReference type="FunFam" id="2.30.30.140:FF:000022">
    <property type="entry name" value="Hydrogenase assembly chaperone HybG"/>
    <property type="match status" value="1"/>
</dbReference>
<dbReference type="PRINTS" id="PR00445">
    <property type="entry name" value="HUPFHYPC"/>
</dbReference>
<sequence>MNCYVEETNMCLAIPGKVVETYDQRGLRMAKVQFGGIVREACLEYVPDTQLGEYVLVHVGFAISRVDEAEAERTYQALKDLDQLTELESPVVEEIPETDKPSSPAWMKGGTNGGGDRQ</sequence>
<dbReference type="PANTHER" id="PTHR35177:SF2">
    <property type="entry name" value="HYDROGENASE MATURATION FACTOR HYBG"/>
    <property type="match status" value="1"/>
</dbReference>
<comment type="similarity">
    <text evidence="1">Belongs to the HupF/HypC family.</text>
</comment>
<evidence type="ECO:0000313" key="4">
    <source>
        <dbReference type="EMBL" id="XBH13971.1"/>
    </source>
</evidence>
<dbReference type="Pfam" id="PF01455">
    <property type="entry name" value="HupF_HypC"/>
    <property type="match status" value="1"/>
</dbReference>
<reference evidence="4" key="1">
    <citation type="submission" date="2023-03" db="EMBL/GenBank/DDBJ databases">
        <title>Edaphobacter sp.</title>
        <authorList>
            <person name="Huber K.J."/>
            <person name="Papendorf J."/>
            <person name="Pilke C."/>
            <person name="Bunk B."/>
            <person name="Sproeer C."/>
            <person name="Pester M."/>
        </authorList>
    </citation>
    <scope>NUCLEOTIDE SEQUENCE</scope>
    <source>
        <strain evidence="3">DSM 109919</strain>
        <strain evidence="4">DSM 109920</strain>
    </source>
</reference>